<dbReference type="Proteomes" id="UP000237105">
    <property type="component" value="Unassembled WGS sequence"/>
</dbReference>
<gene>
    <name evidence="2" type="ORF">PanWU01x14_110610</name>
</gene>
<comment type="caution">
    <text evidence="2">The sequence shown here is derived from an EMBL/GenBank/DDBJ whole genome shotgun (WGS) entry which is preliminary data.</text>
</comment>
<protein>
    <submittedName>
        <fullName evidence="2">Uncharacterized protein</fullName>
    </submittedName>
</protein>
<sequence>MSIKSSLYRKEGSLLTLQSLHTSFGSCNISSSYPLISATIQTMLINQNFLVMEYMYKSEVMSSAATTSKVIPDEKRKNRVKQSLVRARSADRPKRRGLWAGMLILRPKESDPYEPRSRLKCHTIEFSPFQ</sequence>
<dbReference type="EMBL" id="JXTB01000080">
    <property type="protein sequence ID" value="PON66406.1"/>
    <property type="molecule type" value="Genomic_DNA"/>
</dbReference>
<feature type="region of interest" description="Disordered" evidence="1">
    <location>
        <begin position="72"/>
        <end position="93"/>
    </location>
</feature>
<evidence type="ECO:0000256" key="1">
    <source>
        <dbReference type="SAM" id="MobiDB-lite"/>
    </source>
</evidence>
<dbReference type="PROSITE" id="PS51257">
    <property type="entry name" value="PROKAR_LIPOPROTEIN"/>
    <property type="match status" value="1"/>
</dbReference>
<proteinExistence type="predicted"/>
<dbReference type="AlphaFoldDB" id="A0A2P5CZE1"/>
<organism evidence="2 3">
    <name type="scientific">Parasponia andersonii</name>
    <name type="common">Sponia andersonii</name>
    <dbReference type="NCBI Taxonomy" id="3476"/>
    <lineage>
        <taxon>Eukaryota</taxon>
        <taxon>Viridiplantae</taxon>
        <taxon>Streptophyta</taxon>
        <taxon>Embryophyta</taxon>
        <taxon>Tracheophyta</taxon>
        <taxon>Spermatophyta</taxon>
        <taxon>Magnoliopsida</taxon>
        <taxon>eudicotyledons</taxon>
        <taxon>Gunneridae</taxon>
        <taxon>Pentapetalae</taxon>
        <taxon>rosids</taxon>
        <taxon>fabids</taxon>
        <taxon>Rosales</taxon>
        <taxon>Cannabaceae</taxon>
        <taxon>Parasponia</taxon>
    </lineage>
</organism>
<name>A0A2P5CZE1_PARAD</name>
<evidence type="ECO:0000313" key="3">
    <source>
        <dbReference type="Proteomes" id="UP000237105"/>
    </source>
</evidence>
<reference evidence="3" key="1">
    <citation type="submission" date="2016-06" db="EMBL/GenBank/DDBJ databases">
        <title>Parallel loss of symbiosis genes in relatives of nitrogen-fixing non-legume Parasponia.</title>
        <authorList>
            <person name="Van Velzen R."/>
            <person name="Holmer R."/>
            <person name="Bu F."/>
            <person name="Rutten L."/>
            <person name="Van Zeijl A."/>
            <person name="Liu W."/>
            <person name="Santuari L."/>
            <person name="Cao Q."/>
            <person name="Sharma T."/>
            <person name="Shen D."/>
            <person name="Roswanjaya Y."/>
            <person name="Wardhani T."/>
            <person name="Kalhor M.S."/>
            <person name="Jansen J."/>
            <person name="Van den Hoogen J."/>
            <person name="Gungor B."/>
            <person name="Hartog M."/>
            <person name="Hontelez J."/>
            <person name="Verver J."/>
            <person name="Yang W.-C."/>
            <person name="Schijlen E."/>
            <person name="Repin R."/>
            <person name="Schilthuizen M."/>
            <person name="Schranz E."/>
            <person name="Heidstra R."/>
            <person name="Miyata K."/>
            <person name="Fedorova E."/>
            <person name="Kohlen W."/>
            <person name="Bisseling T."/>
            <person name="Smit S."/>
            <person name="Geurts R."/>
        </authorList>
    </citation>
    <scope>NUCLEOTIDE SEQUENCE [LARGE SCALE GENOMIC DNA]</scope>
    <source>
        <strain evidence="3">cv. WU1-14</strain>
    </source>
</reference>
<evidence type="ECO:0000313" key="2">
    <source>
        <dbReference type="EMBL" id="PON66406.1"/>
    </source>
</evidence>
<accession>A0A2P5CZE1</accession>
<keyword evidence="3" id="KW-1185">Reference proteome</keyword>